<feature type="transmembrane region" description="Helical" evidence="1">
    <location>
        <begin position="196"/>
        <end position="215"/>
    </location>
</feature>
<reference evidence="2 3" key="1">
    <citation type="submission" date="2017-08" db="EMBL/GenBank/DDBJ databases">
        <title>Whole genome sequences of 6 clinical strains closest to Corynebacterium imitans.</title>
        <authorList>
            <person name="Bernier A.-M."/>
            <person name="Burdz T."/>
            <person name="Bernard K."/>
        </authorList>
    </citation>
    <scope>NUCLEOTIDE SEQUENCE [LARGE SCALE GENOMIC DNA]</scope>
    <source>
        <strain evidence="2 3">NML92-0415</strain>
    </source>
</reference>
<sequence length="441" mass="47415">MSTTTSPPGEFSQSAREIAAESVIIPVRAAGLLLGHLPQLITCVCLGLTGRQAVIWLAVWISNFSKVGASLVMPLAPLSVMVALIYALWYLRPSLPFLSRAIAGREETSSRTRLFSAGGMLISFLTVYATHGMLKEDLAAFRRAATNDEFMNQGFAADFSRVFVDGTASLLALIAVTIVLRKIIGYFALAERGLGLTYLAAYLDVLWMSTVSIFVTNKLADVQDWALSRRGIAPAYDRYVDLKDGIAEHTGILASAWDWLAEALPVINQLVTIPVAWLTLGAVVFGTSLVASREKEAAPDAEAADSSQRFRRRARHVVQKEAKYVANQAMQPIAGPLKTTWSGLRTLAKAGIVPMVMFCIVFMLAAGVELGVVEVGRAIVGPQDALVSEVIAAYILIVARAAYLLLVVCLIASGLDFFLRRSYSPAADPDASLALESGSST</sequence>
<keyword evidence="1" id="KW-0472">Membrane</keyword>
<feature type="transmembrane region" description="Helical" evidence="1">
    <location>
        <begin position="112"/>
        <end position="131"/>
    </location>
</feature>
<evidence type="ECO:0000256" key="1">
    <source>
        <dbReference type="SAM" id="Phobius"/>
    </source>
</evidence>
<keyword evidence="1" id="KW-0812">Transmembrane</keyword>
<keyword evidence="1" id="KW-1133">Transmembrane helix</keyword>
<comment type="caution">
    <text evidence="2">The sequence shown here is derived from an EMBL/GenBank/DDBJ whole genome shotgun (WGS) entry which is preliminary data.</text>
</comment>
<evidence type="ECO:0008006" key="4">
    <source>
        <dbReference type="Google" id="ProtNLM"/>
    </source>
</evidence>
<feature type="transmembrane region" description="Helical" evidence="1">
    <location>
        <begin position="391"/>
        <end position="415"/>
    </location>
</feature>
<organism evidence="2 3">
    <name type="scientific">Corynebacterium hadale</name>
    <dbReference type="NCBI Taxonomy" id="2026255"/>
    <lineage>
        <taxon>Bacteria</taxon>
        <taxon>Bacillati</taxon>
        <taxon>Actinomycetota</taxon>
        <taxon>Actinomycetes</taxon>
        <taxon>Mycobacteriales</taxon>
        <taxon>Corynebacteriaceae</taxon>
        <taxon>Corynebacterium</taxon>
    </lineage>
</organism>
<evidence type="ECO:0000313" key="2">
    <source>
        <dbReference type="EMBL" id="PAT10163.1"/>
    </source>
</evidence>
<accession>A0AB36RIS0</accession>
<evidence type="ECO:0000313" key="3">
    <source>
        <dbReference type="Proteomes" id="UP000218041"/>
    </source>
</evidence>
<feature type="transmembrane region" description="Helical" evidence="1">
    <location>
        <begin position="352"/>
        <end position="371"/>
    </location>
</feature>
<dbReference type="AlphaFoldDB" id="A0AB36RIS0"/>
<dbReference type="RefSeq" id="WP_095555259.1">
    <property type="nucleotide sequence ID" value="NZ_NSGP01000009.1"/>
</dbReference>
<dbReference type="EMBL" id="NSGP01000009">
    <property type="protein sequence ID" value="PAT10163.1"/>
    <property type="molecule type" value="Genomic_DNA"/>
</dbReference>
<name>A0AB36RIS0_9CORY</name>
<proteinExistence type="predicted"/>
<feature type="transmembrane region" description="Helical" evidence="1">
    <location>
        <begin position="168"/>
        <end position="189"/>
    </location>
</feature>
<feature type="transmembrane region" description="Helical" evidence="1">
    <location>
        <begin position="67"/>
        <end position="91"/>
    </location>
</feature>
<protein>
    <recommendedName>
        <fullName evidence="4">ABC transmembrane type-1 domain-containing protein</fullName>
    </recommendedName>
</protein>
<feature type="transmembrane region" description="Helical" evidence="1">
    <location>
        <begin position="266"/>
        <end position="285"/>
    </location>
</feature>
<dbReference type="Proteomes" id="UP000218041">
    <property type="component" value="Unassembled WGS sequence"/>
</dbReference>
<gene>
    <name evidence="2" type="ORF">CKJ80_07415</name>
</gene>